<keyword evidence="6" id="KW-1185">Reference proteome</keyword>
<evidence type="ECO:0000313" key="5">
    <source>
        <dbReference type="EMBL" id="ESL09036.1"/>
    </source>
</evidence>
<dbReference type="Gene3D" id="1.10.150.810">
    <property type="match status" value="1"/>
</dbReference>
<organism evidence="5 6">
    <name type="scientific">Trypanosoma rangeli SC58</name>
    <dbReference type="NCBI Taxonomy" id="429131"/>
    <lineage>
        <taxon>Eukaryota</taxon>
        <taxon>Discoba</taxon>
        <taxon>Euglenozoa</taxon>
        <taxon>Kinetoplastea</taxon>
        <taxon>Metakinetoplastina</taxon>
        <taxon>Trypanosomatida</taxon>
        <taxon>Trypanosomatidae</taxon>
        <taxon>Trypanosoma</taxon>
        <taxon>Herpetosoma</taxon>
    </lineage>
</organism>
<dbReference type="Proteomes" id="UP000031737">
    <property type="component" value="Unassembled WGS sequence"/>
</dbReference>
<dbReference type="GO" id="GO:0003887">
    <property type="term" value="F:DNA-directed DNA polymerase activity"/>
    <property type="evidence" value="ECO:0007669"/>
    <property type="project" value="InterPro"/>
</dbReference>
<sequence length="511" mass="57695">MRRCWALVAAAPLLWQTQGQKQGSKALSKLRLDTTKAGLSSVDKAYVNNVIEKASRRSPFYLNEERMQAQRKKRHTELLSKAEEYLRLSTAAKRRLKEKAKTCEMDLEAERQFRNYVHVDMDMFYAAVEMKKNPALVDLPLGVGSLDMLSTTNYVARRYGVRSGMPGYIGRKLCPSLVIVPTDFDAYRAESAVVRGIAAEYDPNFTSVGLDELTMEVTAYLRAHPGMTAADVASGFRARVFAETQLTASAGIGPTATLSKIASNYEKPNGQHELRLRTREDVMDFMKNLPVRTVPGIGLVQEAALGVLGIRTCGSLLRQKTKLCFLFPEKTFRFYLSSGLGVVTSHADRMRNDRAQKTIGHETTFKRRLKSETELKLLVRKVFVMAHTTLLRRREAARHVMLHLKRRSFEGHQYGATLAEATNDFGALWEVMHGLLQPHLVMFNDFRLVGVRLGKLRSMSELRPIQNDVSRPFPARTNDCLLLAEQSFKRLGSAHVLRSPARRMKRVMISV</sequence>
<reference evidence="5 6" key="1">
    <citation type="submission" date="2013-07" db="EMBL/GenBank/DDBJ databases">
        <authorList>
            <person name="Stoco P.H."/>
            <person name="Wagner G."/>
            <person name="Gerber A."/>
            <person name="Zaha A."/>
            <person name="Thompson C."/>
            <person name="Bartholomeu D.C."/>
            <person name="Luckemeyer D.D."/>
            <person name="Bahia D."/>
            <person name="Loreto E."/>
            <person name="Prestes E.B."/>
            <person name="Lima F.M."/>
            <person name="Rodrigues-Luiz G."/>
            <person name="Vallejo G.A."/>
            <person name="Filho J.F."/>
            <person name="Monteiro K.M."/>
            <person name="Tyler K.M."/>
            <person name="de Almeida L.G."/>
            <person name="Ortiz M.F."/>
            <person name="Siervo M.A."/>
            <person name="de Moraes M.H."/>
            <person name="Cunha O.L."/>
            <person name="Mendonca-Neto R."/>
            <person name="Silva R."/>
            <person name="Teixeira S.M."/>
            <person name="Murta S.M."/>
            <person name="Sincero T.C."/>
            <person name="Mendes T.A."/>
            <person name="Urmenyi T.P."/>
            <person name="Silva V.G."/>
            <person name="da Rocha W.D."/>
            <person name="Andersson B."/>
            <person name="Romanha A.J."/>
            <person name="Steindel M."/>
            <person name="de Vasconcelos A.T."/>
            <person name="Grisard E.C."/>
        </authorList>
    </citation>
    <scope>NUCLEOTIDE SEQUENCE [LARGE SCALE GENOMIC DNA]</scope>
    <source>
        <strain evidence="5 6">SC58</strain>
    </source>
</reference>
<dbReference type="InterPro" id="IPR022880">
    <property type="entry name" value="DNApol_IV"/>
</dbReference>
<keyword evidence="3" id="KW-0732">Signal</keyword>
<dbReference type="CDD" id="cd03586">
    <property type="entry name" value="PolY_Pol_IV_kappa"/>
    <property type="match status" value="1"/>
</dbReference>
<dbReference type="SUPFAM" id="SSF100879">
    <property type="entry name" value="Lesion bypass DNA polymerase (Y-family), little finger domain"/>
    <property type="match status" value="1"/>
</dbReference>
<dbReference type="GO" id="GO:0005634">
    <property type="term" value="C:nucleus"/>
    <property type="evidence" value="ECO:0007669"/>
    <property type="project" value="TreeGrafter"/>
</dbReference>
<accession>A0A061J4J7</accession>
<dbReference type="VEuPathDB" id="TriTrypDB:TRSC58_03251"/>
<dbReference type="Gene3D" id="1.10.150.20">
    <property type="entry name" value="5' to 3' exonuclease, C-terminal subdomain"/>
    <property type="match status" value="1"/>
</dbReference>
<evidence type="ECO:0000256" key="2">
    <source>
        <dbReference type="ARBA" id="ARBA00016178"/>
    </source>
</evidence>
<evidence type="ECO:0000256" key="1">
    <source>
        <dbReference type="ARBA" id="ARBA00010945"/>
    </source>
</evidence>
<dbReference type="Gene3D" id="3.40.1170.60">
    <property type="match status" value="1"/>
</dbReference>
<dbReference type="PANTHER" id="PTHR11076:SF33">
    <property type="entry name" value="DNA POLYMERASE KAPPA"/>
    <property type="match status" value="1"/>
</dbReference>
<feature type="chain" id="PRO_5001601578" description="DNA polymerase kappa" evidence="3">
    <location>
        <begin position="20"/>
        <end position="511"/>
    </location>
</feature>
<dbReference type="PANTHER" id="PTHR11076">
    <property type="entry name" value="DNA REPAIR POLYMERASE UMUC / TRANSFERASE FAMILY MEMBER"/>
    <property type="match status" value="1"/>
</dbReference>
<dbReference type="SUPFAM" id="SSF56672">
    <property type="entry name" value="DNA/RNA polymerases"/>
    <property type="match status" value="1"/>
</dbReference>
<dbReference type="OrthoDB" id="1747274at2759"/>
<dbReference type="AlphaFoldDB" id="A0A061J4J7"/>
<dbReference type="PROSITE" id="PS50173">
    <property type="entry name" value="UMUC"/>
    <property type="match status" value="1"/>
</dbReference>
<dbReference type="Pfam" id="PF11799">
    <property type="entry name" value="IMS_C"/>
    <property type="match status" value="1"/>
</dbReference>
<dbReference type="Pfam" id="PF11798">
    <property type="entry name" value="IMS_HHH"/>
    <property type="match status" value="1"/>
</dbReference>
<dbReference type="GO" id="GO:0006281">
    <property type="term" value="P:DNA repair"/>
    <property type="evidence" value="ECO:0007669"/>
    <property type="project" value="InterPro"/>
</dbReference>
<feature type="domain" description="UmuC" evidence="4">
    <location>
        <begin position="116"/>
        <end position="298"/>
    </location>
</feature>
<dbReference type="InterPro" id="IPR024728">
    <property type="entry name" value="PolY_HhH_motif"/>
</dbReference>
<proteinExistence type="inferred from homology"/>
<dbReference type="EMBL" id="AUPL01003251">
    <property type="protein sequence ID" value="ESL09036.1"/>
    <property type="molecule type" value="Genomic_DNA"/>
</dbReference>
<dbReference type="InterPro" id="IPR017961">
    <property type="entry name" value="DNA_pol_Y-fam_little_finger"/>
</dbReference>
<dbReference type="Gene3D" id="3.30.70.270">
    <property type="match status" value="2"/>
</dbReference>
<comment type="caution">
    <text evidence="5">The sequence shown here is derived from an EMBL/GenBank/DDBJ whole genome shotgun (WGS) entry which is preliminary data.</text>
</comment>
<dbReference type="Gene3D" id="3.30.1490.100">
    <property type="entry name" value="DNA polymerase, Y-family, little finger domain"/>
    <property type="match status" value="1"/>
</dbReference>
<evidence type="ECO:0000313" key="6">
    <source>
        <dbReference type="Proteomes" id="UP000031737"/>
    </source>
</evidence>
<dbReference type="InterPro" id="IPR043502">
    <property type="entry name" value="DNA/RNA_pol_sf"/>
</dbReference>
<evidence type="ECO:0000256" key="3">
    <source>
        <dbReference type="SAM" id="SignalP"/>
    </source>
</evidence>
<dbReference type="InterPro" id="IPR043128">
    <property type="entry name" value="Rev_trsase/Diguanyl_cyclase"/>
</dbReference>
<dbReference type="InterPro" id="IPR050116">
    <property type="entry name" value="DNA_polymerase-Y"/>
</dbReference>
<dbReference type="InterPro" id="IPR036775">
    <property type="entry name" value="DNA_pol_Y-fam_lit_finger_sf"/>
</dbReference>
<evidence type="ECO:0000259" key="4">
    <source>
        <dbReference type="PROSITE" id="PS50173"/>
    </source>
</evidence>
<gene>
    <name evidence="5" type="ORF">TRSC58_03251</name>
</gene>
<feature type="signal peptide" evidence="3">
    <location>
        <begin position="1"/>
        <end position="19"/>
    </location>
</feature>
<comment type="similarity">
    <text evidence="1">Belongs to the DNA polymerase type-Y family.</text>
</comment>
<protein>
    <recommendedName>
        <fullName evidence="2">DNA polymerase kappa</fullName>
    </recommendedName>
</protein>
<dbReference type="Pfam" id="PF00817">
    <property type="entry name" value="IMS"/>
    <property type="match status" value="1"/>
</dbReference>
<dbReference type="GO" id="GO:0003684">
    <property type="term" value="F:damaged DNA binding"/>
    <property type="evidence" value="ECO:0007669"/>
    <property type="project" value="InterPro"/>
</dbReference>
<dbReference type="GO" id="GO:0042276">
    <property type="term" value="P:error-prone translesion synthesis"/>
    <property type="evidence" value="ECO:0007669"/>
    <property type="project" value="TreeGrafter"/>
</dbReference>
<name>A0A061J4J7_TRYRA</name>
<dbReference type="InterPro" id="IPR001126">
    <property type="entry name" value="UmuC"/>
</dbReference>